<organism evidence="2 3">
    <name type="scientific">Papaver atlanticum</name>
    <dbReference type="NCBI Taxonomy" id="357466"/>
    <lineage>
        <taxon>Eukaryota</taxon>
        <taxon>Viridiplantae</taxon>
        <taxon>Streptophyta</taxon>
        <taxon>Embryophyta</taxon>
        <taxon>Tracheophyta</taxon>
        <taxon>Spermatophyta</taxon>
        <taxon>Magnoliopsida</taxon>
        <taxon>Ranunculales</taxon>
        <taxon>Papaveraceae</taxon>
        <taxon>Papaveroideae</taxon>
        <taxon>Papaver</taxon>
    </lineage>
</organism>
<dbReference type="AlphaFoldDB" id="A0AAD4XUF4"/>
<proteinExistence type="predicted"/>
<keyword evidence="3" id="KW-1185">Reference proteome</keyword>
<feature type="region of interest" description="Disordered" evidence="1">
    <location>
        <begin position="1"/>
        <end position="28"/>
    </location>
</feature>
<evidence type="ECO:0000313" key="3">
    <source>
        <dbReference type="Proteomes" id="UP001202328"/>
    </source>
</evidence>
<feature type="region of interest" description="Disordered" evidence="1">
    <location>
        <begin position="108"/>
        <end position="127"/>
    </location>
</feature>
<accession>A0AAD4XUF4</accession>
<dbReference type="Proteomes" id="UP001202328">
    <property type="component" value="Unassembled WGS sequence"/>
</dbReference>
<feature type="non-terminal residue" evidence="2">
    <location>
        <position position="127"/>
    </location>
</feature>
<evidence type="ECO:0000256" key="1">
    <source>
        <dbReference type="SAM" id="MobiDB-lite"/>
    </source>
</evidence>
<evidence type="ECO:0000313" key="2">
    <source>
        <dbReference type="EMBL" id="KAI3945864.1"/>
    </source>
</evidence>
<protein>
    <submittedName>
        <fullName evidence="2">Uncharacterized protein</fullName>
    </submittedName>
</protein>
<dbReference type="EMBL" id="JAJJMB010003726">
    <property type="protein sequence ID" value="KAI3945864.1"/>
    <property type="molecule type" value="Genomic_DNA"/>
</dbReference>
<reference evidence="2" key="1">
    <citation type="submission" date="2022-04" db="EMBL/GenBank/DDBJ databases">
        <title>A functionally conserved STORR gene fusion in Papaver species that diverged 16.8 million years ago.</title>
        <authorList>
            <person name="Catania T."/>
        </authorList>
    </citation>
    <scope>NUCLEOTIDE SEQUENCE</scope>
    <source>
        <strain evidence="2">S-188037</strain>
    </source>
</reference>
<gene>
    <name evidence="2" type="ORF">MKW98_023138</name>
</gene>
<name>A0AAD4XUF4_9MAGN</name>
<comment type="caution">
    <text evidence="2">The sequence shown here is derived from an EMBL/GenBank/DDBJ whole genome shotgun (WGS) entry which is preliminary data.</text>
</comment>
<sequence length="127" mass="14311">MKKASSSKPVTEDEKEGEGIELTPNTIEDIKVAEQLESEMKKASSSKQIIEQEENETQFVIDEDAIRKMESKYTKKGCSSSKQNVGSVYYYSAVKMAEDLVVLEDEEPRFDLGLSPSDSEEQGYREV</sequence>